<evidence type="ECO:0000313" key="2">
    <source>
        <dbReference type="EMBL" id="MFC5439345.1"/>
    </source>
</evidence>
<feature type="transmembrane region" description="Helical" evidence="1">
    <location>
        <begin position="73"/>
        <end position="98"/>
    </location>
</feature>
<keyword evidence="1" id="KW-0812">Transmembrane</keyword>
<reference evidence="3" key="1">
    <citation type="journal article" date="2019" name="Int. J. Syst. Evol. Microbiol.">
        <title>The Global Catalogue of Microorganisms (GCM) 10K type strain sequencing project: providing services to taxonomists for standard genome sequencing and annotation.</title>
        <authorList>
            <consortium name="The Broad Institute Genomics Platform"/>
            <consortium name="The Broad Institute Genome Sequencing Center for Infectious Disease"/>
            <person name="Wu L."/>
            <person name="Ma J."/>
        </authorList>
    </citation>
    <scope>NUCLEOTIDE SEQUENCE [LARGE SCALE GENOMIC DNA]</scope>
    <source>
        <strain evidence="3">KACC 12822</strain>
    </source>
</reference>
<comment type="caution">
    <text evidence="2">The sequence shown here is derived from an EMBL/GenBank/DDBJ whole genome shotgun (WGS) entry which is preliminary data.</text>
</comment>
<keyword evidence="1" id="KW-0472">Membrane</keyword>
<organism evidence="2 3">
    <name type="scientific">Rhodanobacter ginsenosidimutans</name>
    <dbReference type="NCBI Taxonomy" id="490571"/>
    <lineage>
        <taxon>Bacteria</taxon>
        <taxon>Pseudomonadati</taxon>
        <taxon>Pseudomonadota</taxon>
        <taxon>Gammaproteobacteria</taxon>
        <taxon>Lysobacterales</taxon>
        <taxon>Rhodanobacteraceae</taxon>
        <taxon>Rhodanobacter</taxon>
    </lineage>
</organism>
<dbReference type="Proteomes" id="UP001596018">
    <property type="component" value="Unassembled WGS sequence"/>
</dbReference>
<keyword evidence="3" id="KW-1185">Reference proteome</keyword>
<proteinExistence type="predicted"/>
<name>A0ABW0JTY9_9GAMM</name>
<gene>
    <name evidence="2" type="ORF">ACFPK0_04865</name>
</gene>
<keyword evidence="1" id="KW-1133">Transmembrane helix</keyword>
<evidence type="ECO:0000313" key="3">
    <source>
        <dbReference type="Proteomes" id="UP001596018"/>
    </source>
</evidence>
<dbReference type="RefSeq" id="WP_056081292.1">
    <property type="nucleotide sequence ID" value="NZ_JALBWS010000014.1"/>
</dbReference>
<protein>
    <submittedName>
        <fullName evidence="2">Uncharacterized protein</fullName>
    </submittedName>
</protein>
<accession>A0ABW0JTY9</accession>
<evidence type="ECO:0000256" key="1">
    <source>
        <dbReference type="SAM" id="Phobius"/>
    </source>
</evidence>
<dbReference type="EMBL" id="JBHSMM010000001">
    <property type="protein sequence ID" value="MFC5439345.1"/>
    <property type="molecule type" value="Genomic_DNA"/>
</dbReference>
<sequence>MARWRLPEWHAVAPMLAWLAALALLPWWLGLPLLLALAAALLLQLHWPAEHARLLRQALRWGLPGVMVALQRALGGGAFGVGAALLGALAGYTLLAGMEAWLDRDLRRAPAGTTSDAEWPELARAPIGPPARIIELRPPEWHAASAELADPRGGRLQWREGSYLFADGMQVEAGEQCDFSPGGRWFAARPEHGRRLLLCDRDHHRCHRLRGWNLYGWDGEQPWLQRREGDMPVPLEHVAGSRGRR</sequence>